<dbReference type="GO" id="GO:0034069">
    <property type="term" value="F:aminoglycoside N-acetyltransferase activity"/>
    <property type="evidence" value="ECO:0007669"/>
    <property type="project" value="TreeGrafter"/>
</dbReference>
<dbReference type="EMBL" id="QUSZ01006789">
    <property type="protein sequence ID" value="RHY04569.1"/>
    <property type="molecule type" value="Genomic_DNA"/>
</dbReference>
<dbReference type="AlphaFoldDB" id="A0A397AFL8"/>
<organism evidence="2 3">
    <name type="scientific">Aphanomyces astaci</name>
    <name type="common">Crayfish plague agent</name>
    <dbReference type="NCBI Taxonomy" id="112090"/>
    <lineage>
        <taxon>Eukaryota</taxon>
        <taxon>Sar</taxon>
        <taxon>Stramenopiles</taxon>
        <taxon>Oomycota</taxon>
        <taxon>Saprolegniomycetes</taxon>
        <taxon>Saprolegniales</taxon>
        <taxon>Verrucalvaceae</taxon>
        <taxon>Aphanomyces</taxon>
    </lineage>
</organism>
<accession>A0A397AFL8</accession>
<feature type="domain" description="N-acetyltransferase" evidence="1">
    <location>
        <begin position="3"/>
        <end position="149"/>
    </location>
</feature>
<dbReference type="InterPro" id="IPR000182">
    <property type="entry name" value="GNAT_dom"/>
</dbReference>
<dbReference type="PANTHER" id="PTHR37817">
    <property type="entry name" value="N-ACETYLTRANSFERASE EIS"/>
    <property type="match status" value="1"/>
</dbReference>
<evidence type="ECO:0000313" key="2">
    <source>
        <dbReference type="EMBL" id="RHY04569.1"/>
    </source>
</evidence>
<gene>
    <name evidence="2" type="ORF">DYB36_012408</name>
</gene>
<name>A0A397AFL8_APHAT</name>
<dbReference type="CDD" id="cd04301">
    <property type="entry name" value="NAT_SF"/>
    <property type="match status" value="1"/>
</dbReference>
<dbReference type="InterPro" id="IPR016181">
    <property type="entry name" value="Acyl_CoA_acyltransferase"/>
</dbReference>
<dbReference type="Proteomes" id="UP000265427">
    <property type="component" value="Unassembled WGS sequence"/>
</dbReference>
<comment type="caution">
    <text evidence="2">The sequence shown here is derived from an EMBL/GenBank/DDBJ whole genome shotgun (WGS) entry which is preliminary data.</text>
</comment>
<dbReference type="Pfam" id="PF13527">
    <property type="entry name" value="Acetyltransf_9"/>
    <property type="match status" value="1"/>
</dbReference>
<dbReference type="PANTHER" id="PTHR37817:SF1">
    <property type="entry name" value="N-ACETYLTRANSFERASE EIS"/>
    <property type="match status" value="1"/>
</dbReference>
<dbReference type="VEuPathDB" id="FungiDB:H257_05921"/>
<dbReference type="InterPro" id="IPR051554">
    <property type="entry name" value="Acetyltransferase_Eis"/>
</dbReference>
<evidence type="ECO:0000313" key="3">
    <source>
        <dbReference type="Proteomes" id="UP000265427"/>
    </source>
</evidence>
<dbReference type="Gene3D" id="3.40.630.30">
    <property type="match status" value="2"/>
</dbReference>
<reference evidence="2 3" key="1">
    <citation type="submission" date="2018-08" db="EMBL/GenBank/DDBJ databases">
        <title>Aphanomyces genome sequencing and annotation.</title>
        <authorList>
            <person name="Minardi D."/>
            <person name="Oidtmann B."/>
            <person name="Van Der Giezen M."/>
            <person name="Studholme D.J."/>
        </authorList>
    </citation>
    <scope>NUCLEOTIDE SEQUENCE [LARGE SCALE GENOMIC DNA]</scope>
    <source>
        <strain evidence="2 3">Kv</strain>
    </source>
</reference>
<dbReference type="PROSITE" id="PS51186">
    <property type="entry name" value="GNAT"/>
    <property type="match status" value="1"/>
</dbReference>
<dbReference type="GO" id="GO:0030649">
    <property type="term" value="P:aminoglycoside antibiotic catabolic process"/>
    <property type="evidence" value="ECO:0007669"/>
    <property type="project" value="TreeGrafter"/>
</dbReference>
<evidence type="ECO:0000259" key="1">
    <source>
        <dbReference type="PROSITE" id="PS51186"/>
    </source>
</evidence>
<protein>
    <recommendedName>
        <fullName evidence="1">N-acetyltransferase domain-containing protein</fullName>
    </recommendedName>
</protein>
<sequence>MPFAIRALRTDEVDAWVAHCTEVFKHDSSAYFVSHLQDDSSALEDMNNILVADEDGTIAATVRVIPRSQFIGGRVVSMGGIAEVSTKEKFRGKGLASKLLRAAIDGPLASVDVSALHTDADRLGGFYGKLGYTPMPLRSVSIPVNLPLPPLSPQLHIAPLTDLAIHTSALLRLYHTVSSKFNGPIQRTEAYICQWIAARHRRDHIQAVGAWNAQGQLVGYVFGRTKLQTNDNTILVDELIVPNSLPESHAVAVHLLAALAATRGPCAFVVSNLPVPVANELGFLPTAIPQDVVISEDRGFMVQRHGLALDLWQNLAKTGTNNVFWKSDGF</sequence>
<proteinExistence type="predicted"/>
<dbReference type="SUPFAM" id="SSF55729">
    <property type="entry name" value="Acyl-CoA N-acyltransferases (Nat)"/>
    <property type="match status" value="1"/>
</dbReference>